<comment type="caution">
    <text evidence="1">The sequence shown here is derived from an EMBL/GenBank/DDBJ whole genome shotgun (WGS) entry which is preliminary data.</text>
</comment>
<protein>
    <submittedName>
        <fullName evidence="1">Uncharacterized protein</fullName>
    </submittedName>
</protein>
<name>A0A834HUB0_RHYFE</name>
<proteinExistence type="predicted"/>
<dbReference type="EMBL" id="JAACXV010015603">
    <property type="protein sequence ID" value="KAF7264895.1"/>
    <property type="molecule type" value="Genomic_DNA"/>
</dbReference>
<keyword evidence="2" id="KW-1185">Reference proteome</keyword>
<accession>A0A834HUB0</accession>
<feature type="non-terminal residue" evidence="1">
    <location>
        <position position="1"/>
    </location>
</feature>
<organism evidence="1 2">
    <name type="scientific">Rhynchophorus ferrugineus</name>
    <name type="common">Red palm weevil</name>
    <name type="synonym">Curculio ferrugineus</name>
    <dbReference type="NCBI Taxonomy" id="354439"/>
    <lineage>
        <taxon>Eukaryota</taxon>
        <taxon>Metazoa</taxon>
        <taxon>Ecdysozoa</taxon>
        <taxon>Arthropoda</taxon>
        <taxon>Hexapoda</taxon>
        <taxon>Insecta</taxon>
        <taxon>Pterygota</taxon>
        <taxon>Neoptera</taxon>
        <taxon>Endopterygota</taxon>
        <taxon>Coleoptera</taxon>
        <taxon>Polyphaga</taxon>
        <taxon>Cucujiformia</taxon>
        <taxon>Curculionidae</taxon>
        <taxon>Dryophthorinae</taxon>
        <taxon>Rhynchophorus</taxon>
    </lineage>
</organism>
<dbReference type="Proteomes" id="UP000625711">
    <property type="component" value="Unassembled WGS sequence"/>
</dbReference>
<dbReference type="AlphaFoldDB" id="A0A834HUB0"/>
<sequence length="18" mass="1985">NDESLTNNRIGSIPLERG</sequence>
<evidence type="ECO:0000313" key="2">
    <source>
        <dbReference type="Proteomes" id="UP000625711"/>
    </source>
</evidence>
<reference evidence="1" key="1">
    <citation type="submission" date="2020-08" db="EMBL/GenBank/DDBJ databases">
        <title>Genome sequencing and assembly of the red palm weevil Rhynchophorus ferrugineus.</title>
        <authorList>
            <person name="Dias G.B."/>
            <person name="Bergman C.M."/>
            <person name="Manee M."/>
        </authorList>
    </citation>
    <scope>NUCLEOTIDE SEQUENCE</scope>
    <source>
        <strain evidence="1">AA-2017</strain>
        <tissue evidence="1">Whole larva</tissue>
    </source>
</reference>
<evidence type="ECO:0000313" key="1">
    <source>
        <dbReference type="EMBL" id="KAF7264895.1"/>
    </source>
</evidence>
<gene>
    <name evidence="1" type="ORF">GWI33_021972</name>
</gene>